<reference evidence="2 3" key="1">
    <citation type="submission" date="2024-02" db="EMBL/GenBank/DDBJ databases">
        <title>Chromosome-scale genome assembly of the rough periwinkle Littorina saxatilis.</title>
        <authorList>
            <person name="De Jode A."/>
            <person name="Faria R."/>
            <person name="Formenti G."/>
            <person name="Sims Y."/>
            <person name="Smith T.P."/>
            <person name="Tracey A."/>
            <person name="Wood J.M.D."/>
            <person name="Zagrodzka Z.B."/>
            <person name="Johannesson K."/>
            <person name="Butlin R.K."/>
            <person name="Leder E.H."/>
        </authorList>
    </citation>
    <scope>NUCLEOTIDE SEQUENCE [LARGE SCALE GENOMIC DNA]</scope>
    <source>
        <strain evidence="2">Snail1</strain>
        <tissue evidence="2">Muscle</tissue>
    </source>
</reference>
<evidence type="ECO:0000256" key="1">
    <source>
        <dbReference type="SAM" id="MobiDB-lite"/>
    </source>
</evidence>
<proteinExistence type="predicted"/>
<feature type="compositionally biased region" description="Basic and acidic residues" evidence="1">
    <location>
        <begin position="164"/>
        <end position="177"/>
    </location>
</feature>
<feature type="compositionally biased region" description="Polar residues" evidence="1">
    <location>
        <begin position="229"/>
        <end position="246"/>
    </location>
</feature>
<sequence>MELDTYLQTAVCKEQTEVLVLERQHYERLFVRRHPRTIDTMRQQIKMKLLTRKSLSSAKDIPFLGYLAQVIELKSRPPPPPEKERVDPTVSEAEKEFLNHRGPLIDLHGPGSVFYLIKVREQTKLKLRSKRERLVERPQAVKNVPGNVLLAAQQLLNGSNDYGGDERVTSSRGRDRVTVQPRSFRSIQNSNMDSSTENSAGDPSPDDGEEEEEELGPEYPHDDEDDSESLGQSDWQSGDGTESPEQQEARLSFLEERVRRWLKKENPKVGPKVAQLKRFALQDGEQQPHPGHWVVRRPRRHANTTSIMDTNPPTRSRTDNARAHSFNILINNSS</sequence>
<name>A0AAN9B0E8_9CAEN</name>
<evidence type="ECO:0000313" key="2">
    <source>
        <dbReference type="EMBL" id="KAK7095575.1"/>
    </source>
</evidence>
<protein>
    <submittedName>
        <fullName evidence="2">Uncharacterized protein</fullName>
    </submittedName>
</protein>
<dbReference type="Proteomes" id="UP001374579">
    <property type="component" value="Unassembled WGS sequence"/>
</dbReference>
<feature type="compositionally biased region" description="Polar residues" evidence="1">
    <location>
        <begin position="180"/>
        <end position="199"/>
    </location>
</feature>
<evidence type="ECO:0000313" key="3">
    <source>
        <dbReference type="Proteomes" id="UP001374579"/>
    </source>
</evidence>
<feature type="compositionally biased region" description="Acidic residues" evidence="1">
    <location>
        <begin position="204"/>
        <end position="228"/>
    </location>
</feature>
<feature type="region of interest" description="Disordered" evidence="1">
    <location>
        <begin position="158"/>
        <end position="248"/>
    </location>
</feature>
<organism evidence="2 3">
    <name type="scientific">Littorina saxatilis</name>
    <dbReference type="NCBI Taxonomy" id="31220"/>
    <lineage>
        <taxon>Eukaryota</taxon>
        <taxon>Metazoa</taxon>
        <taxon>Spiralia</taxon>
        <taxon>Lophotrochozoa</taxon>
        <taxon>Mollusca</taxon>
        <taxon>Gastropoda</taxon>
        <taxon>Caenogastropoda</taxon>
        <taxon>Littorinimorpha</taxon>
        <taxon>Littorinoidea</taxon>
        <taxon>Littorinidae</taxon>
        <taxon>Littorina</taxon>
    </lineage>
</organism>
<gene>
    <name evidence="2" type="ORF">V1264_006960</name>
</gene>
<accession>A0AAN9B0E8</accession>
<dbReference type="EMBL" id="JBAMIC010000018">
    <property type="protein sequence ID" value="KAK7095575.1"/>
    <property type="molecule type" value="Genomic_DNA"/>
</dbReference>
<keyword evidence="3" id="KW-1185">Reference proteome</keyword>
<comment type="caution">
    <text evidence="2">The sequence shown here is derived from an EMBL/GenBank/DDBJ whole genome shotgun (WGS) entry which is preliminary data.</text>
</comment>
<dbReference type="AlphaFoldDB" id="A0AAN9B0E8"/>